<keyword evidence="9" id="KW-1185">Reference proteome</keyword>
<evidence type="ECO:0000313" key="8">
    <source>
        <dbReference type="EMBL" id="BAG29278.1"/>
    </source>
</evidence>
<evidence type="ECO:0000256" key="4">
    <source>
        <dbReference type="ARBA" id="ARBA00022692"/>
    </source>
</evidence>
<dbReference type="EMBL" id="AP009152">
    <property type="protein sequence ID" value="BAG29278.1"/>
    <property type="molecule type" value="Genomic_DNA"/>
</dbReference>
<keyword evidence="6 7" id="KW-0472">Membrane</keyword>
<dbReference type="InterPro" id="IPR032808">
    <property type="entry name" value="DoxX"/>
</dbReference>
<evidence type="ECO:0000256" key="2">
    <source>
        <dbReference type="ARBA" id="ARBA00006679"/>
    </source>
</evidence>
<keyword evidence="5 7" id="KW-1133">Transmembrane helix</keyword>
<comment type="subcellular location">
    <subcellularLocation>
        <location evidence="1">Cell membrane</location>
        <topology evidence="1">Multi-pass membrane protein</topology>
    </subcellularLocation>
</comment>
<comment type="similarity">
    <text evidence="2">Belongs to the DoxX family.</text>
</comment>
<dbReference type="Pfam" id="PF07681">
    <property type="entry name" value="DoxX"/>
    <property type="match status" value="1"/>
</dbReference>
<sequence>MRPTPAASWGLLLLRVVLGVTFVLHGWQKVSEWGMAGTAEGFEGMGVPAPAVSAVLAAAVELLGGLALVLGVLIRIAGVLLALDMVGALVLVHASAGFFAADGVSSTSWCLPPRRWPWR</sequence>
<proteinExistence type="inferred from homology"/>
<dbReference type="Proteomes" id="UP000008838">
    <property type="component" value="Chromosome"/>
</dbReference>
<evidence type="ECO:0000256" key="6">
    <source>
        <dbReference type="ARBA" id="ARBA00023136"/>
    </source>
</evidence>
<dbReference type="RefSeq" id="WP_012397999.1">
    <property type="nucleotide sequence ID" value="NC_010617.1"/>
</dbReference>
<organism evidence="8 9">
    <name type="scientific">Kocuria rhizophila (strain ATCC 9341 / DSM 348 / NBRC 103217 / DC2201)</name>
    <dbReference type="NCBI Taxonomy" id="378753"/>
    <lineage>
        <taxon>Bacteria</taxon>
        <taxon>Bacillati</taxon>
        <taxon>Actinomycetota</taxon>
        <taxon>Actinomycetes</taxon>
        <taxon>Micrococcales</taxon>
        <taxon>Micrococcaceae</taxon>
        <taxon>Kocuria</taxon>
    </lineage>
</organism>
<dbReference type="HOGENOM" id="CLU_2058281_0_0_11"/>
<accession>B2GLI5</accession>
<dbReference type="STRING" id="378753.KRH_09310"/>
<dbReference type="KEGG" id="krh:KRH_09310"/>
<feature type="transmembrane region" description="Helical" evidence="7">
    <location>
        <begin position="51"/>
        <end position="74"/>
    </location>
</feature>
<dbReference type="eggNOG" id="COG2259">
    <property type="taxonomic scope" value="Bacteria"/>
</dbReference>
<evidence type="ECO:0000256" key="1">
    <source>
        <dbReference type="ARBA" id="ARBA00004651"/>
    </source>
</evidence>
<keyword evidence="4 7" id="KW-0812">Transmembrane</keyword>
<dbReference type="AlphaFoldDB" id="B2GLI5"/>
<gene>
    <name evidence="8" type="ordered locus">KRH_09310</name>
</gene>
<protein>
    <submittedName>
        <fullName evidence="8">Hypothetical membrane protein</fullName>
    </submittedName>
</protein>
<dbReference type="InterPro" id="IPR051907">
    <property type="entry name" value="DoxX-like_oxidoreductase"/>
</dbReference>
<keyword evidence="3" id="KW-1003">Cell membrane</keyword>
<evidence type="ECO:0000256" key="7">
    <source>
        <dbReference type="SAM" id="Phobius"/>
    </source>
</evidence>
<evidence type="ECO:0000256" key="3">
    <source>
        <dbReference type="ARBA" id="ARBA00022475"/>
    </source>
</evidence>
<dbReference type="PANTHER" id="PTHR33452">
    <property type="entry name" value="OXIDOREDUCTASE CATD-RELATED"/>
    <property type="match status" value="1"/>
</dbReference>
<name>B2GLI5_KOCRD</name>
<reference evidence="8 9" key="1">
    <citation type="journal article" date="2008" name="J. Bacteriol.">
        <title>Complete genome sequence of the soil actinomycete Kocuria rhizophila.</title>
        <authorList>
            <person name="Takarada H."/>
            <person name="Sekine M."/>
            <person name="Kosugi H."/>
            <person name="Matsuo Y."/>
            <person name="Fujisawa T."/>
            <person name="Omata S."/>
            <person name="Kishi E."/>
            <person name="Shimizu A."/>
            <person name="Tsukatani N."/>
            <person name="Tanikawa S."/>
            <person name="Fujita N."/>
            <person name="Harayama S."/>
        </authorList>
    </citation>
    <scope>NUCLEOTIDE SEQUENCE [LARGE SCALE GENOMIC DNA]</scope>
    <source>
        <strain evidence="9">ATCC 9341 / DSM 348 / NBRC 103217 / DC2201</strain>
    </source>
</reference>
<evidence type="ECO:0000256" key="5">
    <source>
        <dbReference type="ARBA" id="ARBA00022989"/>
    </source>
</evidence>
<evidence type="ECO:0000313" key="9">
    <source>
        <dbReference type="Proteomes" id="UP000008838"/>
    </source>
</evidence>
<dbReference type="PANTHER" id="PTHR33452:SF1">
    <property type="entry name" value="INNER MEMBRANE PROTEIN YPHA-RELATED"/>
    <property type="match status" value="1"/>
</dbReference>
<feature type="transmembrane region" description="Helical" evidence="7">
    <location>
        <begin position="81"/>
        <end position="101"/>
    </location>
</feature>
<dbReference type="GO" id="GO:0005886">
    <property type="term" value="C:plasma membrane"/>
    <property type="evidence" value="ECO:0007669"/>
    <property type="project" value="UniProtKB-SubCell"/>
</dbReference>